<keyword evidence="10" id="KW-1133">Transmembrane helix</keyword>
<evidence type="ECO:0000256" key="5">
    <source>
        <dbReference type="ARBA" id="ARBA00023002"/>
    </source>
</evidence>
<keyword evidence="10" id="KW-0472">Membrane</keyword>
<feature type="binding site" description="axial binding residue" evidence="8">
    <location>
        <position position="469"/>
    </location>
    <ligand>
        <name>heme</name>
        <dbReference type="ChEBI" id="CHEBI:30413"/>
    </ligand>
    <ligandPart>
        <name>Fe</name>
        <dbReference type="ChEBI" id="CHEBI:18248"/>
    </ligandPart>
</feature>
<evidence type="ECO:0000256" key="9">
    <source>
        <dbReference type="RuleBase" id="RU000461"/>
    </source>
</evidence>
<name>A0A6G1L2T7_9PEZI</name>
<dbReference type="GO" id="GO:0020037">
    <property type="term" value="F:heme binding"/>
    <property type="evidence" value="ECO:0007669"/>
    <property type="project" value="InterPro"/>
</dbReference>
<keyword evidence="7 9" id="KW-0503">Monooxygenase</keyword>
<dbReference type="InterPro" id="IPR001128">
    <property type="entry name" value="Cyt_P450"/>
</dbReference>
<sequence length="541" mass="62154">MTSFIEFALETIAARPFTTTVIALALFTFALLPVYSVVREHGLEKRRYPTDRFPVATLPGLDPEYSFSREGVKTLLYAAEKFGRRPYQVISAHGPRIMLPYNMVNEVKTGEHLSFSDAEAGEFQLDAPEFASLKALFRDGSLVPRVCLKLTQSLGLVTHAVASETTVALRKHWPEAPTWQTIPIERTIEDTVACVSSRAFIGKPLCRNERWLGILRSHVADVFGSVNKLKDTHWMLHFYRRWTEPGCERLRQQYRDAEAMFKPEIEKRRARLAKARAGGEKSAKAVDTLLWMLEVGKEHETKVRDLVAAQLATSIAATHTTTLTLSFMILDLCLHPELAGPLREEILRVMREEGADDDPKKFWQRKTLQKLKLMDSCFKESQRLHQVSYSVMRRYCRRDVTLSDGTLLRKGCIFHIVPPYLDPEVYTNPSKYDPYRFLPKDNGEKDSIGWQIATTRPEHLAFGHGKHACPGRFFASDEMKIVLTHLLLKYDFDLVDPKDREGERCFHVPRQDCVSPVYGYHIKVRRRQEEVNIDIEDEEDL</sequence>
<evidence type="ECO:0000256" key="2">
    <source>
        <dbReference type="ARBA" id="ARBA00010617"/>
    </source>
</evidence>
<dbReference type="AlphaFoldDB" id="A0A6G1L2T7"/>
<dbReference type="Proteomes" id="UP000799436">
    <property type="component" value="Unassembled WGS sequence"/>
</dbReference>
<dbReference type="GO" id="GO:0016705">
    <property type="term" value="F:oxidoreductase activity, acting on paired donors, with incorporation or reduction of molecular oxygen"/>
    <property type="evidence" value="ECO:0007669"/>
    <property type="project" value="InterPro"/>
</dbReference>
<evidence type="ECO:0000256" key="8">
    <source>
        <dbReference type="PIRSR" id="PIRSR602403-1"/>
    </source>
</evidence>
<dbReference type="EMBL" id="ML995859">
    <property type="protein sequence ID" value="KAF2767243.1"/>
    <property type="molecule type" value="Genomic_DNA"/>
</dbReference>
<evidence type="ECO:0000313" key="11">
    <source>
        <dbReference type="EMBL" id="KAF2767243.1"/>
    </source>
</evidence>
<dbReference type="OrthoDB" id="1844152at2759"/>
<feature type="transmembrane region" description="Helical" evidence="10">
    <location>
        <begin position="20"/>
        <end position="38"/>
    </location>
</feature>
<evidence type="ECO:0000313" key="12">
    <source>
        <dbReference type="Proteomes" id="UP000799436"/>
    </source>
</evidence>
<dbReference type="InterPro" id="IPR017972">
    <property type="entry name" value="Cyt_P450_CS"/>
</dbReference>
<evidence type="ECO:0000256" key="1">
    <source>
        <dbReference type="ARBA" id="ARBA00001971"/>
    </source>
</evidence>
<gene>
    <name evidence="11" type="ORF">EJ03DRAFT_276467</name>
</gene>
<keyword evidence="5 9" id="KW-0560">Oxidoreductase</keyword>
<dbReference type="SUPFAM" id="SSF48264">
    <property type="entry name" value="Cytochrome P450"/>
    <property type="match status" value="1"/>
</dbReference>
<dbReference type="Pfam" id="PF00067">
    <property type="entry name" value="p450"/>
    <property type="match status" value="1"/>
</dbReference>
<dbReference type="PRINTS" id="PR00465">
    <property type="entry name" value="EP450IV"/>
</dbReference>
<organism evidence="11 12">
    <name type="scientific">Teratosphaeria nubilosa</name>
    <dbReference type="NCBI Taxonomy" id="161662"/>
    <lineage>
        <taxon>Eukaryota</taxon>
        <taxon>Fungi</taxon>
        <taxon>Dikarya</taxon>
        <taxon>Ascomycota</taxon>
        <taxon>Pezizomycotina</taxon>
        <taxon>Dothideomycetes</taxon>
        <taxon>Dothideomycetidae</taxon>
        <taxon>Mycosphaerellales</taxon>
        <taxon>Teratosphaeriaceae</taxon>
        <taxon>Teratosphaeria</taxon>
    </lineage>
</organism>
<keyword evidence="12" id="KW-1185">Reference proteome</keyword>
<dbReference type="PANTHER" id="PTHR46206">
    <property type="entry name" value="CYTOCHROME P450"/>
    <property type="match status" value="1"/>
</dbReference>
<evidence type="ECO:0000256" key="3">
    <source>
        <dbReference type="ARBA" id="ARBA00022617"/>
    </source>
</evidence>
<keyword evidence="6 8" id="KW-0408">Iron</keyword>
<dbReference type="PANTHER" id="PTHR46206:SF2">
    <property type="entry name" value="CYTOCHROME P450 MONOOXYGENASE AUSG-RELATED"/>
    <property type="match status" value="1"/>
</dbReference>
<proteinExistence type="inferred from homology"/>
<dbReference type="GO" id="GO:0005506">
    <property type="term" value="F:iron ion binding"/>
    <property type="evidence" value="ECO:0007669"/>
    <property type="project" value="InterPro"/>
</dbReference>
<keyword evidence="3 8" id="KW-0349">Heme</keyword>
<comment type="similarity">
    <text evidence="2 9">Belongs to the cytochrome P450 family.</text>
</comment>
<dbReference type="PRINTS" id="PR00385">
    <property type="entry name" value="P450"/>
</dbReference>
<dbReference type="Gene3D" id="1.10.630.10">
    <property type="entry name" value="Cytochrome P450"/>
    <property type="match status" value="1"/>
</dbReference>
<reference evidence="11" key="1">
    <citation type="journal article" date="2020" name="Stud. Mycol.">
        <title>101 Dothideomycetes genomes: a test case for predicting lifestyles and emergence of pathogens.</title>
        <authorList>
            <person name="Haridas S."/>
            <person name="Albert R."/>
            <person name="Binder M."/>
            <person name="Bloem J."/>
            <person name="Labutti K."/>
            <person name="Salamov A."/>
            <person name="Andreopoulos B."/>
            <person name="Baker S."/>
            <person name="Barry K."/>
            <person name="Bills G."/>
            <person name="Bluhm B."/>
            <person name="Cannon C."/>
            <person name="Castanera R."/>
            <person name="Culley D."/>
            <person name="Daum C."/>
            <person name="Ezra D."/>
            <person name="Gonzalez J."/>
            <person name="Henrissat B."/>
            <person name="Kuo A."/>
            <person name="Liang C."/>
            <person name="Lipzen A."/>
            <person name="Lutzoni F."/>
            <person name="Magnuson J."/>
            <person name="Mondo S."/>
            <person name="Nolan M."/>
            <person name="Ohm R."/>
            <person name="Pangilinan J."/>
            <person name="Park H.-J."/>
            <person name="Ramirez L."/>
            <person name="Alfaro M."/>
            <person name="Sun H."/>
            <person name="Tritt A."/>
            <person name="Yoshinaga Y."/>
            <person name="Zwiers L.-H."/>
            <person name="Turgeon B."/>
            <person name="Goodwin S."/>
            <person name="Spatafora J."/>
            <person name="Crous P."/>
            <person name="Grigoriev I."/>
        </authorList>
    </citation>
    <scope>NUCLEOTIDE SEQUENCE</scope>
    <source>
        <strain evidence="11">CBS 116005</strain>
    </source>
</reference>
<evidence type="ECO:0000256" key="7">
    <source>
        <dbReference type="ARBA" id="ARBA00023033"/>
    </source>
</evidence>
<comment type="cofactor">
    <cofactor evidence="1 8">
        <name>heme</name>
        <dbReference type="ChEBI" id="CHEBI:30413"/>
    </cofactor>
</comment>
<dbReference type="GO" id="GO:0004497">
    <property type="term" value="F:monooxygenase activity"/>
    <property type="evidence" value="ECO:0007669"/>
    <property type="project" value="UniProtKB-KW"/>
</dbReference>
<evidence type="ECO:0000256" key="10">
    <source>
        <dbReference type="SAM" id="Phobius"/>
    </source>
</evidence>
<dbReference type="InterPro" id="IPR002403">
    <property type="entry name" value="Cyt_P450_E_grp-IV"/>
</dbReference>
<dbReference type="CDD" id="cd11041">
    <property type="entry name" value="CYP503A1-like"/>
    <property type="match status" value="1"/>
</dbReference>
<dbReference type="PROSITE" id="PS00086">
    <property type="entry name" value="CYTOCHROME_P450"/>
    <property type="match status" value="1"/>
</dbReference>
<dbReference type="InterPro" id="IPR036396">
    <property type="entry name" value="Cyt_P450_sf"/>
</dbReference>
<keyword evidence="4 8" id="KW-0479">Metal-binding</keyword>
<evidence type="ECO:0000256" key="6">
    <source>
        <dbReference type="ARBA" id="ARBA00023004"/>
    </source>
</evidence>
<accession>A0A6G1L2T7</accession>
<keyword evidence="10" id="KW-0812">Transmembrane</keyword>
<protein>
    <submittedName>
        <fullName evidence="11">Cytochrome P450</fullName>
    </submittedName>
</protein>
<evidence type="ECO:0000256" key="4">
    <source>
        <dbReference type="ARBA" id="ARBA00022723"/>
    </source>
</evidence>